<sequence>MEEEKLEEIVDELLNDFYKRRIEKINTLKLKEALSRKNPYLYKATGYENANDIIKEILSAYMSSSDEGIFGDAFFEVLAERVASGQVLVGEAEGIDVSRQVGNIYEAIAVKSGTNVFNAASRKKQMENFNTILNRIRKRKLIYQPIIGYAYGKKHSETGNGVLEIAGQVFWEHLTSDPNFYIKIIQLIGDKPQKHLPEYQAAFNAAVNRFTRDFTIKFCDEDGSINWEKLVVFNSGKPCKKLEINFNGNKALAQDEDYQIEVNAVLKDDTIENVTGSEVVTYELAGGYEGFEDVLLIEDNGIVKFASDVEPGTKVKIIISCYSKTATRTFSLKKERKSKVE</sequence>
<dbReference type="EMBL" id="JAUSTT010000012">
    <property type="protein sequence ID" value="MDQ0176453.1"/>
    <property type="molecule type" value="Genomic_DNA"/>
</dbReference>
<feature type="domain" description="Type II restriction endonuclease EcoO109IR" evidence="1">
    <location>
        <begin position="5"/>
        <end position="193"/>
    </location>
</feature>
<comment type="caution">
    <text evidence="2">The sequence shown here is derived from an EMBL/GenBank/DDBJ whole genome shotgun (WGS) entry which is preliminary data.</text>
</comment>
<keyword evidence="3" id="KW-1185">Reference proteome</keyword>
<gene>
    <name evidence="2" type="ORF">J2S08_002297</name>
</gene>
<dbReference type="Pfam" id="PF14511">
    <property type="entry name" value="RE_EcoO109I"/>
    <property type="match status" value="1"/>
</dbReference>
<dbReference type="InterPro" id="IPR032793">
    <property type="entry name" value="RE_EcoO109IR"/>
</dbReference>
<dbReference type="RefSeq" id="WP_307229598.1">
    <property type="nucleotide sequence ID" value="NZ_JAUSTT010000012.1"/>
</dbReference>
<protein>
    <recommendedName>
        <fullName evidence="1">Type II restriction endonuclease EcoO109IR domain-containing protein</fullName>
    </recommendedName>
</protein>
<organism evidence="2 3">
    <name type="scientific">Bacillus chungangensis</name>
    <dbReference type="NCBI Taxonomy" id="587633"/>
    <lineage>
        <taxon>Bacteria</taxon>
        <taxon>Bacillati</taxon>
        <taxon>Bacillota</taxon>
        <taxon>Bacilli</taxon>
        <taxon>Bacillales</taxon>
        <taxon>Bacillaceae</taxon>
        <taxon>Bacillus</taxon>
    </lineage>
</organism>
<dbReference type="SUPFAM" id="SSF52980">
    <property type="entry name" value="Restriction endonuclease-like"/>
    <property type="match status" value="1"/>
</dbReference>
<evidence type="ECO:0000259" key="1">
    <source>
        <dbReference type="Pfam" id="PF14511"/>
    </source>
</evidence>
<dbReference type="InterPro" id="IPR011335">
    <property type="entry name" value="Restrct_endonuc-II-like"/>
</dbReference>
<name>A0ABT9WT28_9BACI</name>
<dbReference type="Proteomes" id="UP001223586">
    <property type="component" value="Unassembled WGS sequence"/>
</dbReference>
<reference evidence="2 3" key="1">
    <citation type="submission" date="2023-07" db="EMBL/GenBank/DDBJ databases">
        <title>Genomic Encyclopedia of Type Strains, Phase IV (KMG-IV): sequencing the most valuable type-strain genomes for metagenomic binning, comparative biology and taxonomic classification.</title>
        <authorList>
            <person name="Goeker M."/>
        </authorList>
    </citation>
    <scope>NUCLEOTIDE SEQUENCE [LARGE SCALE GENOMIC DNA]</scope>
    <source>
        <strain evidence="2 3">DSM 23837</strain>
    </source>
</reference>
<accession>A0ABT9WT28</accession>
<dbReference type="CDD" id="cd22345">
    <property type="entry name" value="PDDEXK_nuclease"/>
    <property type="match status" value="1"/>
</dbReference>
<evidence type="ECO:0000313" key="2">
    <source>
        <dbReference type="EMBL" id="MDQ0176453.1"/>
    </source>
</evidence>
<proteinExistence type="predicted"/>
<evidence type="ECO:0000313" key="3">
    <source>
        <dbReference type="Proteomes" id="UP001223586"/>
    </source>
</evidence>